<dbReference type="ExpressionAtlas" id="A0A6I8V294">
    <property type="expression patterns" value="baseline"/>
</dbReference>
<dbReference type="Gene3D" id="6.10.140.2220">
    <property type="match status" value="1"/>
</dbReference>
<keyword evidence="8" id="KW-1185">Reference proteome</keyword>
<name>A0A6I8V294_DROPS</name>
<feature type="region of interest" description="Disordered" evidence="6">
    <location>
        <begin position="21"/>
        <end position="112"/>
    </location>
</feature>
<dbReference type="PROSITE" id="PS50865">
    <property type="entry name" value="ZF_MYND_2"/>
    <property type="match status" value="1"/>
</dbReference>
<gene>
    <name evidence="9" type="primary">RAF2</name>
</gene>
<feature type="compositionally biased region" description="Low complexity" evidence="6">
    <location>
        <begin position="183"/>
        <end position="201"/>
    </location>
</feature>
<feature type="region of interest" description="Disordered" evidence="6">
    <location>
        <begin position="930"/>
        <end position="986"/>
    </location>
</feature>
<feature type="compositionally biased region" description="Polar residues" evidence="6">
    <location>
        <begin position="58"/>
        <end position="68"/>
    </location>
</feature>
<feature type="compositionally biased region" description="Polar residues" evidence="6">
    <location>
        <begin position="21"/>
        <end position="30"/>
    </location>
</feature>
<feature type="region of interest" description="Disordered" evidence="6">
    <location>
        <begin position="806"/>
        <end position="887"/>
    </location>
</feature>
<evidence type="ECO:0000256" key="4">
    <source>
        <dbReference type="PROSITE-ProRule" id="PRU00134"/>
    </source>
</evidence>
<keyword evidence="1" id="KW-0479">Metal-binding</keyword>
<evidence type="ECO:0000256" key="5">
    <source>
        <dbReference type="SAM" id="Coils"/>
    </source>
</evidence>
<evidence type="ECO:0000259" key="7">
    <source>
        <dbReference type="PROSITE" id="PS50865"/>
    </source>
</evidence>
<dbReference type="Proteomes" id="UP000001819">
    <property type="component" value="Chromosome X"/>
</dbReference>
<dbReference type="AlphaFoldDB" id="A0A6I8V294"/>
<evidence type="ECO:0000256" key="3">
    <source>
        <dbReference type="ARBA" id="ARBA00022833"/>
    </source>
</evidence>
<reference evidence="9" key="1">
    <citation type="submission" date="2025-08" db="UniProtKB">
        <authorList>
            <consortium name="RefSeq"/>
        </authorList>
    </citation>
    <scope>IDENTIFICATION</scope>
    <source>
        <strain evidence="9">MV-25-SWS-2005</strain>
        <tissue evidence="9">Whole body</tissue>
    </source>
</reference>
<feature type="compositionally biased region" description="Low complexity" evidence="6">
    <location>
        <begin position="320"/>
        <end position="339"/>
    </location>
</feature>
<feature type="compositionally biased region" description="Low complexity" evidence="6">
    <location>
        <begin position="457"/>
        <end position="512"/>
    </location>
</feature>
<sequence length="1039" mass="117379">MYIPEHGHNRVLIGLVMSNSEIYDPSNSDLSSDEYATEEDDDALMDAAVSKQPPPPKETQSSLESSSMPEKANTDVLESTKPPDSSVELPLPPTPTPAPNDKGTKPPATREETLRRIKQIRARKKNIGYYKLRSVRWLRKLHQFPKSKLEALKQVFPLYKAHYKRLADYWSDRAAYRQKLLARQSCSTSSRSRSYSQSRSNSRSRSRFRSRSGSRSRSESNSPELICLDDTENEDSPEKVEPAQTARQMSAVKEDKEKSIPLRQIEFDKKPPPLAPENGSVLDEFLTMKPPLNQILKQQVDKEITAYELAQFSAAMKQLTENTQQQPKEETPTTVAPTEPLKRRRSVTPPPLTSSQEKRPRQMPDPDDDDDDYDRIEFIPVVQPAQESPNRALVTPQQYVQPQMQRPQQSPVQEKPQQQQLQQPLKDKPQQPQQQQQTPPQIQTQIQKRKPQHPQQHHPLQPQVPQPHSQPLQPKPQKLQPDPKMQHLQSQHPQNQQPQQQQPQQTLQQKPLQDPRFPVFQLGTPYSLAPVAGSGSGAIQQAVNLTAMAYSVNTPSPQAVPMEISYTTAKLPQTAANPMNLQMPTQAHQPRATPPASPQPQIQPQAQTFAVPQQPKPRRSETVSTQTPKTAQAPQPAAQNQIPSTAQNPPLGRPKPPLMDLGNDDANFHYHLLSLYEEMDTQLKAKISLVKPELKALAKERERIEFEMKNLDRQILKHEEEGNRLQYLRLVQNELRIRLERKERLAIIKSIVPNLIGQNCSISELSEMQAMLALNTEDAAAVSMERCLNKMEQNRSNIEVLRSALGLKAPEREPTASPTHRQAPRQMEEFPQNRSRNSLPALRGSTHVINNFFDSRRHSEERTAPSSNLGHISSQTQNSQRLPKSPSLEFLTGKQGQVQAQVQISPHHRSQSSLHCPSGIENLMMPLYNSSPLAGQQKKHDEMHSNYNNESYSSGGQQPQTNTQPQGIAKTFDNRGNRLQTSGPGEGVIILNGQGGEHNCMECGKNEANFICGICKMQCYCSRECQLRAWDEHYPLCGQ</sequence>
<dbReference type="Pfam" id="PF01753">
    <property type="entry name" value="zf-MYND"/>
    <property type="match status" value="1"/>
</dbReference>
<feature type="coiled-coil region" evidence="5">
    <location>
        <begin position="694"/>
        <end position="721"/>
    </location>
</feature>
<organism evidence="8 9">
    <name type="scientific">Drosophila pseudoobscura pseudoobscura</name>
    <name type="common">Fruit fly</name>
    <dbReference type="NCBI Taxonomy" id="46245"/>
    <lineage>
        <taxon>Eukaryota</taxon>
        <taxon>Metazoa</taxon>
        <taxon>Ecdysozoa</taxon>
        <taxon>Arthropoda</taxon>
        <taxon>Hexapoda</taxon>
        <taxon>Insecta</taxon>
        <taxon>Pterygota</taxon>
        <taxon>Neoptera</taxon>
        <taxon>Endopterygota</taxon>
        <taxon>Diptera</taxon>
        <taxon>Brachycera</taxon>
        <taxon>Muscomorpha</taxon>
        <taxon>Ephydroidea</taxon>
        <taxon>Drosophilidae</taxon>
        <taxon>Drosophila</taxon>
        <taxon>Sophophora</taxon>
    </lineage>
</organism>
<feature type="domain" description="MYND-type" evidence="7">
    <location>
        <begin position="1000"/>
        <end position="1037"/>
    </location>
</feature>
<proteinExistence type="predicted"/>
<feature type="compositionally biased region" description="Low complexity" evidence="6">
    <location>
        <begin position="945"/>
        <end position="967"/>
    </location>
</feature>
<feature type="compositionally biased region" description="Basic residues" evidence="6">
    <location>
        <begin position="202"/>
        <end position="214"/>
    </location>
</feature>
<feature type="compositionally biased region" description="Acidic residues" evidence="6">
    <location>
        <begin position="31"/>
        <end position="44"/>
    </location>
</feature>
<evidence type="ECO:0000256" key="6">
    <source>
        <dbReference type="SAM" id="MobiDB-lite"/>
    </source>
</evidence>
<feature type="compositionally biased region" description="Low complexity" evidence="6">
    <location>
        <begin position="394"/>
        <end position="446"/>
    </location>
</feature>
<feature type="region of interest" description="Disordered" evidence="6">
    <location>
        <begin position="585"/>
        <end position="658"/>
    </location>
</feature>
<keyword evidence="3" id="KW-0862">Zinc</keyword>
<keyword evidence="5" id="KW-0175">Coiled coil</keyword>
<feature type="compositionally biased region" description="Basic and acidic residues" evidence="6">
    <location>
        <begin position="252"/>
        <end position="271"/>
    </location>
</feature>
<evidence type="ECO:0000256" key="1">
    <source>
        <dbReference type="ARBA" id="ARBA00022723"/>
    </source>
</evidence>
<evidence type="ECO:0000256" key="2">
    <source>
        <dbReference type="ARBA" id="ARBA00022771"/>
    </source>
</evidence>
<protein>
    <submittedName>
        <fullName evidence="9">Mediator of RNA polymerase II transcription subunit 12 isoform X1</fullName>
    </submittedName>
</protein>
<feature type="compositionally biased region" description="Basic residues" evidence="6">
    <location>
        <begin position="447"/>
        <end position="456"/>
    </location>
</feature>
<feature type="compositionally biased region" description="Basic and acidic residues" evidence="6">
    <location>
        <begin position="854"/>
        <end position="863"/>
    </location>
</feature>
<feature type="compositionally biased region" description="Low complexity" evidence="6">
    <location>
        <begin position="625"/>
        <end position="639"/>
    </location>
</feature>
<evidence type="ECO:0000313" key="9">
    <source>
        <dbReference type="RefSeq" id="XP_002135390.3"/>
    </source>
</evidence>
<feature type="region of interest" description="Disordered" evidence="6">
    <location>
        <begin position="182"/>
        <end position="279"/>
    </location>
</feature>
<feature type="compositionally biased region" description="Acidic residues" evidence="6">
    <location>
        <begin position="365"/>
        <end position="374"/>
    </location>
</feature>
<dbReference type="GO" id="GO:0008270">
    <property type="term" value="F:zinc ion binding"/>
    <property type="evidence" value="ECO:0007669"/>
    <property type="project" value="UniProtKB-KW"/>
</dbReference>
<feature type="region of interest" description="Disordered" evidence="6">
    <location>
        <begin position="318"/>
        <end position="521"/>
    </location>
</feature>
<accession>A0A6I8V294</accession>
<keyword evidence="2 4" id="KW-0863">Zinc-finger</keyword>
<dbReference type="InterPro" id="IPR002893">
    <property type="entry name" value="Znf_MYND"/>
</dbReference>
<dbReference type="KEGG" id="dpo:6900026"/>
<dbReference type="RefSeq" id="XP_002135390.3">
    <property type="nucleotide sequence ID" value="XM_002135354.3"/>
</dbReference>
<dbReference type="FunCoup" id="A0A6I8V294">
    <property type="interactions" value="733"/>
</dbReference>
<dbReference type="SUPFAM" id="SSF144232">
    <property type="entry name" value="HIT/MYND zinc finger-like"/>
    <property type="match status" value="1"/>
</dbReference>
<feature type="compositionally biased region" description="Basic and acidic residues" evidence="6">
    <location>
        <begin position="102"/>
        <end position="112"/>
    </location>
</feature>
<feature type="compositionally biased region" description="Polar residues" evidence="6">
    <location>
        <begin position="864"/>
        <end position="882"/>
    </location>
</feature>
<dbReference type="InParanoid" id="A0A6I8V294"/>
<evidence type="ECO:0000313" key="8">
    <source>
        <dbReference type="Proteomes" id="UP000001819"/>
    </source>
</evidence>